<evidence type="ECO:0000259" key="2">
    <source>
        <dbReference type="PROSITE" id="PS01180"/>
    </source>
</evidence>
<keyword evidence="1" id="KW-1015">Disulfide bond</keyword>
<accession>A0A3D9L6T5</accession>
<dbReference type="InterPro" id="IPR015943">
    <property type="entry name" value="WD40/YVTN_repeat-like_dom_sf"/>
</dbReference>
<dbReference type="InterPro" id="IPR026444">
    <property type="entry name" value="Secre_tail"/>
</dbReference>
<dbReference type="NCBIfam" id="TIGR04183">
    <property type="entry name" value="Por_Secre_tail"/>
    <property type="match status" value="1"/>
</dbReference>
<dbReference type="Pfam" id="PF18962">
    <property type="entry name" value="Por_Secre_tail"/>
    <property type="match status" value="1"/>
</dbReference>
<dbReference type="InterPro" id="IPR052025">
    <property type="entry name" value="Xyloglucanase_GH74"/>
</dbReference>
<dbReference type="PANTHER" id="PTHR43739:SF5">
    <property type="entry name" value="EXO-ALPHA-SIALIDASE"/>
    <property type="match status" value="1"/>
</dbReference>
<dbReference type="InterPro" id="IPR013783">
    <property type="entry name" value="Ig-like_fold"/>
</dbReference>
<dbReference type="Gene3D" id="2.60.120.290">
    <property type="entry name" value="Spermadhesin, CUB domain"/>
    <property type="match status" value="1"/>
</dbReference>
<keyword evidence="5" id="KW-1185">Reference proteome</keyword>
<sequence>MKRRLMTTLALGTVLLGYFVFTTHDHDRSFADFITNHEFHPNNRSVAEVNNIPKRDRPDLAWEQNFLMTLDPALKRPAPERLYEARAQIKKHFDAQAKARTGSSEHPWIERGPSKVGGRTRAIMWDPNDASGKKVWAGGVSGGLWYNTDIYDVNEGWQKVDDFWGNLAITCIAADPNDPKTFYVGTGEGYAGASRGAGIWKSTDAGQTWKQLSATANYYFVLDLVVRNENGSSVLYFGCRDYYYQGKWHDALDGLLRSTDGGLTVSQVLPIANGYIAYSASDIELDANNNLWVGSIENSFNGGGGTILYSTDGQNWEIKTQRSNASRMELACAPSDANTVYALVEGSGQVKEIIKSTDGGDTWQAVSKPIDADDDIAADDFSRGQAWYDLIAAVDPNDANTLIVGGIDLFKSTDAGASWTQLSHWYGGFGFPYVHADQHAVVFKPGSSTDVLFGHDGGIDLSTNMTGSTPSFTNRNKNYNVTQFYAAAIHPEAGKDYFLAGSQDNGTQKFTLPGFGNTTEPTGGDGAYCFIDQTNGDIQITSYVQNAYYLSTNGGATFNEFVYDENSGRFINPAAYDSHQGILYTAVSSSKVGRFTGIKTGNVSRNDLAANMSDMASALTVSPYTTTSTTLFVGTGAGSLYKITHADENATTTNITGNNFPDGYINCIAMGQSEEHLLVVFSNYGVNSLYESKDGGNSWSSKEGDLPDMPIRWALYNPNNYDEVILATELGIWRSTNFDTTAPNWLPSNEGLANVRVDMLQIRSSDHEVIAATHGRGLFSSSGFSTEESLTASFTASSTSVFSGDQVTFTDMSTGSPTSWSWTFEGGTPETSSEQNPVVTYQDPGQFDVTLQVSNQSGGTDTKTVTAMITATPDTNVPNLAAVVPQGWDDEITLYTEAEAFGTNVDLSINDDALLAYALINSGVSDLSAAFNVEIQLDDEVVGTESWDEQINTNAIWYSYDFSLGQLSEGEHTISVTLDVDEDIEETNEKDNTTSKTFYVQQSCTGDNTLTELEGTITDGSGSAMYLNNRNCSWSIAPKNARSITLSFSEFDTEKSADFVNIYDGNNLNTPIAELSGTALPSDITVDAAEVVVEFITNNTERSDGWTLAYETEVYKPDLMAEILSAEQVLDELAVSVKVTNDGFADLDEAATITLYLSKDNVVSSSDTQLHAFNSTALASKTDQILSANISLTQSLEPGAYFVIAVADEENLIEEESEGNNESVIALDLIVLGNNYWKEITLYPNPANNYLNIRTPGPEPTHFELRDVSGKKISSGIFSSKYQLGMAGLPSGVYLLSLSNNYGNHQVKIVKH</sequence>
<organism evidence="4 5">
    <name type="scientific">Marinoscillum furvescens DSM 4134</name>
    <dbReference type="NCBI Taxonomy" id="1122208"/>
    <lineage>
        <taxon>Bacteria</taxon>
        <taxon>Pseudomonadati</taxon>
        <taxon>Bacteroidota</taxon>
        <taxon>Cytophagia</taxon>
        <taxon>Cytophagales</taxon>
        <taxon>Reichenbachiellaceae</taxon>
        <taxon>Marinoscillum</taxon>
    </lineage>
</organism>
<dbReference type="CDD" id="cd00041">
    <property type="entry name" value="CUB"/>
    <property type="match status" value="1"/>
</dbReference>
<dbReference type="SUPFAM" id="SSF110296">
    <property type="entry name" value="Oligoxyloglucan reducing end-specific cellobiohydrolase"/>
    <property type="match status" value="2"/>
</dbReference>
<feature type="domain" description="CUB" evidence="2">
    <location>
        <begin position="1004"/>
        <end position="1113"/>
    </location>
</feature>
<dbReference type="SMART" id="SM00089">
    <property type="entry name" value="PKD"/>
    <property type="match status" value="1"/>
</dbReference>
<dbReference type="InterPro" id="IPR000601">
    <property type="entry name" value="PKD_dom"/>
</dbReference>
<dbReference type="SUPFAM" id="SSF49854">
    <property type="entry name" value="Spermadhesin, CUB domain"/>
    <property type="match status" value="1"/>
</dbReference>
<dbReference type="Proteomes" id="UP000256779">
    <property type="component" value="Unassembled WGS sequence"/>
</dbReference>
<reference evidence="4 5" key="1">
    <citation type="submission" date="2018-07" db="EMBL/GenBank/DDBJ databases">
        <title>Genomic Encyclopedia of Type Strains, Phase IV (KMG-IV): sequencing the most valuable type-strain genomes for metagenomic binning, comparative biology and taxonomic classification.</title>
        <authorList>
            <person name="Goeker M."/>
        </authorList>
    </citation>
    <scope>NUCLEOTIDE SEQUENCE [LARGE SCALE GENOMIC DNA]</scope>
    <source>
        <strain evidence="4 5">DSM 4134</strain>
    </source>
</reference>
<dbReference type="Pfam" id="PF07705">
    <property type="entry name" value="CARDB"/>
    <property type="match status" value="2"/>
</dbReference>
<dbReference type="InterPro" id="IPR011635">
    <property type="entry name" value="CARDB"/>
</dbReference>
<dbReference type="CDD" id="cd00146">
    <property type="entry name" value="PKD"/>
    <property type="match status" value="1"/>
</dbReference>
<dbReference type="SMART" id="SM00042">
    <property type="entry name" value="CUB"/>
    <property type="match status" value="1"/>
</dbReference>
<dbReference type="EMBL" id="QREG01000002">
    <property type="protein sequence ID" value="REE02069.1"/>
    <property type="molecule type" value="Genomic_DNA"/>
</dbReference>
<name>A0A3D9L6T5_MARFU</name>
<dbReference type="Gene3D" id="2.130.10.10">
    <property type="entry name" value="YVTN repeat-like/Quinoprotein amine dehydrogenase"/>
    <property type="match status" value="3"/>
</dbReference>
<dbReference type="PROSITE" id="PS50093">
    <property type="entry name" value="PKD"/>
    <property type="match status" value="1"/>
</dbReference>
<dbReference type="InterPro" id="IPR035914">
    <property type="entry name" value="Sperma_CUB_dom_sf"/>
</dbReference>
<dbReference type="OrthoDB" id="9757947at2"/>
<evidence type="ECO:0000256" key="1">
    <source>
        <dbReference type="ARBA" id="ARBA00023157"/>
    </source>
</evidence>
<evidence type="ECO:0000259" key="3">
    <source>
        <dbReference type="PROSITE" id="PS50093"/>
    </source>
</evidence>
<dbReference type="SUPFAM" id="SSF49299">
    <property type="entry name" value="PKD domain"/>
    <property type="match status" value="1"/>
</dbReference>
<feature type="domain" description="PKD" evidence="3">
    <location>
        <begin position="790"/>
        <end position="874"/>
    </location>
</feature>
<dbReference type="GO" id="GO:0010411">
    <property type="term" value="P:xyloglucan metabolic process"/>
    <property type="evidence" value="ECO:0007669"/>
    <property type="project" value="TreeGrafter"/>
</dbReference>
<dbReference type="RefSeq" id="WP_115866606.1">
    <property type="nucleotide sequence ID" value="NZ_QREG01000002.1"/>
</dbReference>
<dbReference type="PANTHER" id="PTHR43739">
    <property type="entry name" value="XYLOGLUCANASE (EUROFUNG)"/>
    <property type="match status" value="1"/>
</dbReference>
<dbReference type="InterPro" id="IPR000859">
    <property type="entry name" value="CUB_dom"/>
</dbReference>
<dbReference type="InterPro" id="IPR022409">
    <property type="entry name" value="PKD/Chitinase_dom"/>
</dbReference>
<dbReference type="Pfam" id="PF00431">
    <property type="entry name" value="CUB"/>
    <property type="match status" value="1"/>
</dbReference>
<evidence type="ECO:0000313" key="5">
    <source>
        <dbReference type="Proteomes" id="UP000256779"/>
    </source>
</evidence>
<evidence type="ECO:0000313" key="4">
    <source>
        <dbReference type="EMBL" id="REE02069.1"/>
    </source>
</evidence>
<dbReference type="PROSITE" id="PS01180">
    <property type="entry name" value="CUB"/>
    <property type="match status" value="1"/>
</dbReference>
<protein>
    <submittedName>
        <fullName evidence="4">Putative secreted protein (Por secretion system target)</fullName>
    </submittedName>
</protein>
<comment type="caution">
    <text evidence="4">The sequence shown here is derived from an EMBL/GenBank/DDBJ whole genome shotgun (WGS) entry which is preliminary data.</text>
</comment>
<dbReference type="Gene3D" id="2.60.40.10">
    <property type="entry name" value="Immunoglobulins"/>
    <property type="match status" value="3"/>
</dbReference>
<dbReference type="Pfam" id="PF00801">
    <property type="entry name" value="PKD"/>
    <property type="match status" value="1"/>
</dbReference>
<dbReference type="InterPro" id="IPR035986">
    <property type="entry name" value="PKD_dom_sf"/>
</dbReference>
<proteinExistence type="predicted"/>
<gene>
    <name evidence="4" type="ORF">C7460_10289</name>
</gene>